<evidence type="ECO:0000313" key="2">
    <source>
        <dbReference type="Proteomes" id="UP000219338"/>
    </source>
</evidence>
<dbReference type="EMBL" id="FUEG01000017">
    <property type="protein sequence ID" value="SJL12691.1"/>
    <property type="molecule type" value="Genomic_DNA"/>
</dbReference>
<protein>
    <recommendedName>
        <fullName evidence="3">Heterokaryon incompatibility domain-containing protein</fullName>
    </recommendedName>
</protein>
<accession>A0A284RVA6</accession>
<reference evidence="2" key="1">
    <citation type="journal article" date="2017" name="Nat. Ecol. Evol.">
        <title>Genome expansion and lineage-specific genetic innovations in the forest pathogenic fungi Armillaria.</title>
        <authorList>
            <person name="Sipos G."/>
            <person name="Prasanna A.N."/>
            <person name="Walter M.C."/>
            <person name="O'Connor E."/>
            <person name="Balint B."/>
            <person name="Krizsan K."/>
            <person name="Kiss B."/>
            <person name="Hess J."/>
            <person name="Varga T."/>
            <person name="Slot J."/>
            <person name="Riley R."/>
            <person name="Boka B."/>
            <person name="Rigling D."/>
            <person name="Barry K."/>
            <person name="Lee J."/>
            <person name="Mihaltcheva S."/>
            <person name="LaButti K."/>
            <person name="Lipzen A."/>
            <person name="Waldron R."/>
            <person name="Moloney N.M."/>
            <person name="Sperisen C."/>
            <person name="Kredics L."/>
            <person name="Vagvoelgyi C."/>
            <person name="Patrignani A."/>
            <person name="Fitzpatrick D."/>
            <person name="Nagy I."/>
            <person name="Doyle S."/>
            <person name="Anderson J.B."/>
            <person name="Grigoriev I.V."/>
            <person name="Gueldener U."/>
            <person name="Muensterkoetter M."/>
            <person name="Nagy L.G."/>
        </authorList>
    </citation>
    <scope>NUCLEOTIDE SEQUENCE [LARGE SCALE GENOMIC DNA]</scope>
    <source>
        <strain evidence="2">C18/9</strain>
    </source>
</reference>
<keyword evidence="2" id="KW-1185">Reference proteome</keyword>
<organism evidence="1 2">
    <name type="scientific">Armillaria ostoyae</name>
    <name type="common">Armillaria root rot fungus</name>
    <dbReference type="NCBI Taxonomy" id="47428"/>
    <lineage>
        <taxon>Eukaryota</taxon>
        <taxon>Fungi</taxon>
        <taxon>Dikarya</taxon>
        <taxon>Basidiomycota</taxon>
        <taxon>Agaricomycotina</taxon>
        <taxon>Agaricomycetes</taxon>
        <taxon>Agaricomycetidae</taxon>
        <taxon>Agaricales</taxon>
        <taxon>Marasmiineae</taxon>
        <taxon>Physalacriaceae</taxon>
        <taxon>Armillaria</taxon>
    </lineage>
</organism>
<sequence length="584" mass="66975">MDRLDPAGRARWDCFQALRKYRLDSEALLTHAKFPEVTISAHTEIGQAEEDTIVPLQRLYTGTKPVISASLANTPCTDFGLSGLLERLNTTLGTSHTLDIPALSSLLEDCIARKYDFGTAYGSLRMAWRTEDWSTIPGKLCDFEEKDREMRRCALRGNHILQPEIYPRRVWDLFSNRVVPTWSTGREDPDPISHAWVDEEDRKDEWTVINGREWPVPIPKDSNLDLIRIEMLNIGLEYVWLDVLCLRQRGGLREDLRVQEWMLDVPTIGYVYYHKMVYCYLSGLGCPLAVTGNYFDSGCCWFNRAWTLQEIGRGRKICGVTPDGPLDAKPNKDGNYESDILARFHQKLQEMKPMLGRVFDVLEEMQLRVSTNPVDRIMGLVFLLVSYTIPAYYESQSLEGAWTALVHTTHTVSRGAIFFLYPEPGNAGAKWRPSWDQVMKKPLPRHDKPAEDYTEVYRDVEANIDLYETPLCVQNGFVRGLAVGGAPGTDRHGKLLVEDAQGIQHSFNVIATHQYPIPEDTYALIGSEEFQRDDNSPHQWVRWVVGRRLPDKRFEKLSVFKMARNVLKIMMDILGRETHEYILV</sequence>
<proteinExistence type="predicted"/>
<dbReference type="AlphaFoldDB" id="A0A284RVA6"/>
<evidence type="ECO:0008006" key="3">
    <source>
        <dbReference type="Google" id="ProtNLM"/>
    </source>
</evidence>
<evidence type="ECO:0000313" key="1">
    <source>
        <dbReference type="EMBL" id="SJL12691.1"/>
    </source>
</evidence>
<gene>
    <name evidence="1" type="ORF">ARMOST_16122</name>
</gene>
<name>A0A284RVA6_ARMOS</name>
<dbReference type="Proteomes" id="UP000219338">
    <property type="component" value="Unassembled WGS sequence"/>
</dbReference>
<dbReference type="OrthoDB" id="5418601at2759"/>